<evidence type="ECO:0000313" key="3">
    <source>
        <dbReference type="Proteomes" id="UP001190700"/>
    </source>
</evidence>
<name>A0AAE0GQC3_9CHLO</name>
<gene>
    <name evidence="2" type="ORF">CYMTET_9891</name>
</gene>
<accession>A0AAE0GQC3</accession>
<feature type="chain" id="PRO_5042071133" evidence="1">
    <location>
        <begin position="18"/>
        <end position="87"/>
    </location>
</feature>
<evidence type="ECO:0000256" key="1">
    <source>
        <dbReference type="SAM" id="SignalP"/>
    </source>
</evidence>
<feature type="signal peptide" evidence="1">
    <location>
        <begin position="1"/>
        <end position="17"/>
    </location>
</feature>
<keyword evidence="3" id="KW-1185">Reference proteome</keyword>
<keyword evidence="1" id="KW-0732">Signal</keyword>
<comment type="caution">
    <text evidence="2">The sequence shown here is derived from an EMBL/GenBank/DDBJ whole genome shotgun (WGS) entry which is preliminary data.</text>
</comment>
<dbReference type="Proteomes" id="UP001190700">
    <property type="component" value="Unassembled WGS sequence"/>
</dbReference>
<reference evidence="2 3" key="1">
    <citation type="journal article" date="2015" name="Genome Biol. Evol.">
        <title>Comparative Genomics of a Bacterivorous Green Alga Reveals Evolutionary Causalities and Consequences of Phago-Mixotrophic Mode of Nutrition.</title>
        <authorList>
            <person name="Burns J.A."/>
            <person name="Paasch A."/>
            <person name="Narechania A."/>
            <person name="Kim E."/>
        </authorList>
    </citation>
    <scope>NUCLEOTIDE SEQUENCE [LARGE SCALE GENOMIC DNA]</scope>
    <source>
        <strain evidence="2 3">PLY_AMNH</strain>
    </source>
</reference>
<dbReference type="AlphaFoldDB" id="A0AAE0GQC3"/>
<protein>
    <submittedName>
        <fullName evidence="2">CLIP170 protein Tip1</fullName>
    </submittedName>
</protein>
<proteinExistence type="predicted"/>
<feature type="non-terminal residue" evidence="2">
    <location>
        <position position="1"/>
    </location>
</feature>
<evidence type="ECO:0000313" key="2">
    <source>
        <dbReference type="EMBL" id="KAK3282367.1"/>
    </source>
</evidence>
<sequence>LFSVLMLTCSQLGQVFQNMTTNEMMNQHRYKYLQDSSGTFRNPFDLGCWPNTLEFFVGNDCATSARLVEVFQRLATPGVLCVCGFTL</sequence>
<dbReference type="EMBL" id="LGRX02003360">
    <property type="protein sequence ID" value="KAK3282367.1"/>
    <property type="molecule type" value="Genomic_DNA"/>
</dbReference>
<organism evidence="2 3">
    <name type="scientific">Cymbomonas tetramitiformis</name>
    <dbReference type="NCBI Taxonomy" id="36881"/>
    <lineage>
        <taxon>Eukaryota</taxon>
        <taxon>Viridiplantae</taxon>
        <taxon>Chlorophyta</taxon>
        <taxon>Pyramimonadophyceae</taxon>
        <taxon>Pyramimonadales</taxon>
        <taxon>Pyramimonadaceae</taxon>
        <taxon>Cymbomonas</taxon>
    </lineage>
</organism>